<reference evidence="2 3" key="1">
    <citation type="journal article" date="2020" name="ISME J.">
        <title>Comparative genomics reveals insights into cyanobacterial evolution and habitat adaptation.</title>
        <authorList>
            <person name="Chen M.Y."/>
            <person name="Teng W.K."/>
            <person name="Zhao L."/>
            <person name="Hu C.X."/>
            <person name="Zhou Y.K."/>
            <person name="Han B.P."/>
            <person name="Song L.R."/>
            <person name="Shu W.S."/>
        </authorList>
    </citation>
    <scope>NUCLEOTIDE SEQUENCE [LARGE SCALE GENOMIC DNA]</scope>
    <source>
        <strain evidence="2 3">FACHB-1370</strain>
    </source>
</reference>
<dbReference type="Proteomes" id="UP000641954">
    <property type="component" value="Unassembled WGS sequence"/>
</dbReference>
<comment type="caution">
    <text evidence="2">The sequence shown here is derived from an EMBL/GenBank/DDBJ whole genome shotgun (WGS) entry which is preliminary data.</text>
</comment>
<evidence type="ECO:0000313" key="3">
    <source>
        <dbReference type="Proteomes" id="UP000641954"/>
    </source>
</evidence>
<proteinExistence type="predicted"/>
<feature type="region of interest" description="Disordered" evidence="1">
    <location>
        <begin position="1"/>
        <end position="22"/>
    </location>
</feature>
<dbReference type="EMBL" id="JACJSK010000077">
    <property type="protein sequence ID" value="MBD2547554.1"/>
    <property type="molecule type" value="Genomic_DNA"/>
</dbReference>
<sequence>MNSVVDVMGSNKPPDPSEPLILDNLPDPPGEWHKGCPRRGRLEIDLMLLAIEALDLGGSEAILLLAKDLGLQPIIKNRVALWRMRSTNPLRRYSQRSPLSLAEGKALVSIVGFLARRLTALIRQLLMDYQQLNRKQIPVEHHLLLGKYLERFRAHFRSRMNPKRAAVLAYSSNEKLNELALELLSKLLICTGTAGIQRFWISLFDGEVE</sequence>
<organism evidence="2 3">
    <name type="scientific">Planktothricoides raciborskii FACHB-1370</name>
    <dbReference type="NCBI Taxonomy" id="2949576"/>
    <lineage>
        <taxon>Bacteria</taxon>
        <taxon>Bacillati</taxon>
        <taxon>Cyanobacteriota</taxon>
        <taxon>Cyanophyceae</taxon>
        <taxon>Oscillatoriophycideae</taxon>
        <taxon>Oscillatoriales</taxon>
        <taxon>Oscillatoriaceae</taxon>
        <taxon>Planktothricoides</taxon>
    </lineage>
</organism>
<evidence type="ECO:0000256" key="1">
    <source>
        <dbReference type="SAM" id="MobiDB-lite"/>
    </source>
</evidence>
<protein>
    <submittedName>
        <fullName evidence="2">DUF3038 domain-containing protein</fullName>
    </submittedName>
</protein>
<name>A0ABR8EL33_9CYAN</name>
<accession>A0ABR8EL33</accession>
<keyword evidence="3" id="KW-1185">Reference proteome</keyword>
<evidence type="ECO:0000313" key="2">
    <source>
        <dbReference type="EMBL" id="MBD2547554.1"/>
    </source>
</evidence>
<dbReference type="Pfam" id="PF11237">
    <property type="entry name" value="DUF3038"/>
    <property type="match status" value="1"/>
</dbReference>
<gene>
    <name evidence="2" type="ORF">H6G72_27760</name>
</gene>
<dbReference type="InterPro" id="IPR021399">
    <property type="entry name" value="DUF3038"/>
</dbReference>
<dbReference type="RefSeq" id="WP_054469943.1">
    <property type="nucleotide sequence ID" value="NZ_JACJSK010000077.1"/>
</dbReference>